<dbReference type="GO" id="GO:0004181">
    <property type="term" value="F:metallocarboxypeptidase activity"/>
    <property type="evidence" value="ECO:0007669"/>
    <property type="project" value="InterPro"/>
</dbReference>
<dbReference type="FunFam" id="3.30.70.340:FF:000002">
    <property type="entry name" value="Carboxypeptidase A"/>
    <property type="match status" value="1"/>
</dbReference>
<keyword evidence="16" id="KW-1185">Reference proteome</keyword>
<dbReference type="Pfam" id="PF02244">
    <property type="entry name" value="Propep_M14"/>
    <property type="match status" value="1"/>
</dbReference>
<proteinExistence type="inferred from homology"/>
<dbReference type="EMBL" id="WJQU01002531">
    <property type="protein sequence ID" value="KAJ6632757.1"/>
    <property type="molecule type" value="Genomic_DNA"/>
</dbReference>
<keyword evidence="4" id="KW-0645">Protease</keyword>
<reference evidence="15" key="1">
    <citation type="submission" date="2022-07" db="EMBL/GenBank/DDBJ databases">
        <authorList>
            <person name="Trinca V."/>
            <person name="Uliana J.V.C."/>
            <person name="Torres T.T."/>
            <person name="Ward R.J."/>
            <person name="Monesi N."/>
        </authorList>
    </citation>
    <scope>NUCLEOTIDE SEQUENCE</scope>
    <source>
        <strain evidence="15">HSMRA1968</strain>
        <tissue evidence="15">Whole embryos</tissue>
    </source>
</reference>
<accession>A0A9Q0MKC5</accession>
<feature type="non-terminal residue" evidence="15">
    <location>
        <position position="161"/>
    </location>
</feature>
<dbReference type="InterPro" id="IPR000834">
    <property type="entry name" value="Peptidase_M14"/>
</dbReference>
<feature type="signal peptide" evidence="13">
    <location>
        <begin position="1"/>
        <end position="18"/>
    </location>
</feature>
<evidence type="ECO:0000256" key="5">
    <source>
        <dbReference type="ARBA" id="ARBA00022723"/>
    </source>
</evidence>
<dbReference type="OrthoDB" id="3626597at2759"/>
<dbReference type="GO" id="GO:0008270">
    <property type="term" value="F:zinc ion binding"/>
    <property type="evidence" value="ECO:0007669"/>
    <property type="project" value="InterPro"/>
</dbReference>
<keyword evidence="9" id="KW-0482">Metalloprotease</keyword>
<keyword evidence="7" id="KW-0378">Hydrolase</keyword>
<evidence type="ECO:0000256" key="13">
    <source>
        <dbReference type="SAM" id="SignalP"/>
    </source>
</evidence>
<feature type="chain" id="PRO_5040501138" description="Zinc carboxypeptidase A 1" evidence="13">
    <location>
        <begin position="19"/>
        <end position="161"/>
    </location>
</feature>
<evidence type="ECO:0000256" key="1">
    <source>
        <dbReference type="ARBA" id="ARBA00001947"/>
    </source>
</evidence>
<dbReference type="Pfam" id="PF00246">
    <property type="entry name" value="Peptidase_M14"/>
    <property type="match status" value="1"/>
</dbReference>
<dbReference type="Gene3D" id="3.30.70.340">
    <property type="entry name" value="Metallocarboxypeptidase-like"/>
    <property type="match status" value="1"/>
</dbReference>
<dbReference type="Gene3D" id="3.40.630.10">
    <property type="entry name" value="Zn peptidases"/>
    <property type="match status" value="1"/>
</dbReference>
<comment type="similarity">
    <text evidence="2 12">Belongs to the peptidase M14 family.</text>
</comment>
<keyword evidence="10" id="KW-1015">Disulfide bond</keyword>
<evidence type="ECO:0000256" key="10">
    <source>
        <dbReference type="ARBA" id="ARBA00023157"/>
    </source>
</evidence>
<evidence type="ECO:0000256" key="7">
    <source>
        <dbReference type="ARBA" id="ARBA00022801"/>
    </source>
</evidence>
<keyword evidence="8" id="KW-0862">Zinc</keyword>
<dbReference type="AlphaFoldDB" id="A0A9Q0MKC5"/>
<evidence type="ECO:0000256" key="2">
    <source>
        <dbReference type="ARBA" id="ARBA00005988"/>
    </source>
</evidence>
<evidence type="ECO:0000313" key="15">
    <source>
        <dbReference type="EMBL" id="KAJ6632757.1"/>
    </source>
</evidence>
<comment type="caution">
    <text evidence="12">Lacks conserved residue(s) required for the propagation of feature annotation.</text>
</comment>
<organism evidence="15 16">
    <name type="scientific">Pseudolycoriella hygida</name>
    <dbReference type="NCBI Taxonomy" id="35572"/>
    <lineage>
        <taxon>Eukaryota</taxon>
        <taxon>Metazoa</taxon>
        <taxon>Ecdysozoa</taxon>
        <taxon>Arthropoda</taxon>
        <taxon>Hexapoda</taxon>
        <taxon>Insecta</taxon>
        <taxon>Pterygota</taxon>
        <taxon>Neoptera</taxon>
        <taxon>Endopterygota</taxon>
        <taxon>Diptera</taxon>
        <taxon>Nematocera</taxon>
        <taxon>Sciaroidea</taxon>
        <taxon>Sciaridae</taxon>
        <taxon>Pseudolycoriella</taxon>
    </lineage>
</organism>
<protein>
    <recommendedName>
        <fullName evidence="11">Zinc carboxypeptidase A 1</fullName>
    </recommendedName>
</protein>
<evidence type="ECO:0000256" key="8">
    <source>
        <dbReference type="ARBA" id="ARBA00022833"/>
    </source>
</evidence>
<dbReference type="PROSITE" id="PS52035">
    <property type="entry name" value="PEPTIDASE_M14"/>
    <property type="match status" value="1"/>
</dbReference>
<dbReference type="InterPro" id="IPR003146">
    <property type="entry name" value="M14A_act_pep"/>
</dbReference>
<dbReference type="SUPFAM" id="SSF54897">
    <property type="entry name" value="Protease propeptides/inhibitors"/>
    <property type="match status" value="1"/>
</dbReference>
<dbReference type="Proteomes" id="UP001151699">
    <property type="component" value="Unassembled WGS sequence"/>
</dbReference>
<sequence length="161" mass="18576">MTLLKLILSLTLFTVVVTEPQRFDNYKVYEIKVENKDHVNILRSLEGNASDEYDFWNSPIVGRNADIMVSPEKTDAFEKMMKNFNMTVGVKVLNLQDLIDRETPKVTPRAGFNWESYQSLDDIYAWLDELLAAYPGILSPHLVGYSYEGREIRAVKLSHKE</sequence>
<comment type="caution">
    <text evidence="15">The sequence shown here is derived from an EMBL/GenBank/DDBJ whole genome shotgun (WGS) entry which is preliminary data.</text>
</comment>
<dbReference type="SUPFAM" id="SSF53187">
    <property type="entry name" value="Zn-dependent exopeptidases"/>
    <property type="match status" value="1"/>
</dbReference>
<evidence type="ECO:0000256" key="9">
    <source>
        <dbReference type="ARBA" id="ARBA00023049"/>
    </source>
</evidence>
<keyword evidence="5" id="KW-0479">Metal-binding</keyword>
<evidence type="ECO:0000256" key="11">
    <source>
        <dbReference type="ARBA" id="ARBA00069039"/>
    </source>
</evidence>
<evidence type="ECO:0000313" key="16">
    <source>
        <dbReference type="Proteomes" id="UP001151699"/>
    </source>
</evidence>
<evidence type="ECO:0000256" key="3">
    <source>
        <dbReference type="ARBA" id="ARBA00022645"/>
    </source>
</evidence>
<name>A0A9Q0MKC5_9DIPT</name>
<dbReference type="PANTHER" id="PTHR11705:SF123">
    <property type="entry name" value="PEPTIDASE M14 CARBOXYPEPTIDASE A DOMAIN-CONTAINING PROTEIN-RELATED"/>
    <property type="match status" value="1"/>
</dbReference>
<keyword evidence="3 15" id="KW-0121">Carboxypeptidase</keyword>
<evidence type="ECO:0000259" key="14">
    <source>
        <dbReference type="PROSITE" id="PS52035"/>
    </source>
</evidence>
<gene>
    <name evidence="15" type="ORF">Bhyg_16646</name>
</gene>
<dbReference type="GO" id="GO:0005615">
    <property type="term" value="C:extracellular space"/>
    <property type="evidence" value="ECO:0007669"/>
    <property type="project" value="TreeGrafter"/>
</dbReference>
<dbReference type="InterPro" id="IPR036990">
    <property type="entry name" value="M14A-like_propep"/>
</dbReference>
<feature type="domain" description="Peptidase M14" evidence="14">
    <location>
        <begin position="116"/>
        <end position="161"/>
    </location>
</feature>
<comment type="cofactor">
    <cofactor evidence="1">
        <name>Zn(2+)</name>
        <dbReference type="ChEBI" id="CHEBI:29105"/>
    </cofactor>
</comment>
<evidence type="ECO:0000256" key="6">
    <source>
        <dbReference type="ARBA" id="ARBA00022729"/>
    </source>
</evidence>
<evidence type="ECO:0000256" key="12">
    <source>
        <dbReference type="PROSITE-ProRule" id="PRU01379"/>
    </source>
</evidence>
<keyword evidence="6 13" id="KW-0732">Signal</keyword>
<dbReference type="GO" id="GO:0006508">
    <property type="term" value="P:proteolysis"/>
    <property type="evidence" value="ECO:0007669"/>
    <property type="project" value="UniProtKB-KW"/>
</dbReference>
<evidence type="ECO:0000256" key="4">
    <source>
        <dbReference type="ARBA" id="ARBA00022670"/>
    </source>
</evidence>
<dbReference type="PANTHER" id="PTHR11705">
    <property type="entry name" value="PROTEASE FAMILY M14 CARBOXYPEPTIDASE A,B"/>
    <property type="match status" value="1"/>
</dbReference>